<evidence type="ECO:0000313" key="3">
    <source>
        <dbReference type="Proteomes" id="UP000245207"/>
    </source>
</evidence>
<evidence type="ECO:0000256" key="1">
    <source>
        <dbReference type="SAM" id="MobiDB-lite"/>
    </source>
</evidence>
<evidence type="ECO:0000313" key="2">
    <source>
        <dbReference type="EMBL" id="PWA69190.1"/>
    </source>
</evidence>
<name>A0A2U1N6P2_ARTAN</name>
<dbReference type="Proteomes" id="UP000245207">
    <property type="component" value="Unassembled WGS sequence"/>
</dbReference>
<proteinExistence type="predicted"/>
<reference evidence="2 3" key="1">
    <citation type="journal article" date="2018" name="Mol. Plant">
        <title>The genome of Artemisia annua provides insight into the evolution of Asteraceae family and artemisinin biosynthesis.</title>
        <authorList>
            <person name="Shen Q."/>
            <person name="Zhang L."/>
            <person name="Liao Z."/>
            <person name="Wang S."/>
            <person name="Yan T."/>
            <person name="Shi P."/>
            <person name="Liu M."/>
            <person name="Fu X."/>
            <person name="Pan Q."/>
            <person name="Wang Y."/>
            <person name="Lv Z."/>
            <person name="Lu X."/>
            <person name="Zhang F."/>
            <person name="Jiang W."/>
            <person name="Ma Y."/>
            <person name="Chen M."/>
            <person name="Hao X."/>
            <person name="Li L."/>
            <person name="Tang Y."/>
            <person name="Lv G."/>
            <person name="Zhou Y."/>
            <person name="Sun X."/>
            <person name="Brodelius P.E."/>
            <person name="Rose J.K.C."/>
            <person name="Tang K."/>
        </authorList>
    </citation>
    <scope>NUCLEOTIDE SEQUENCE [LARGE SCALE GENOMIC DNA]</scope>
    <source>
        <strain evidence="3">cv. Huhao1</strain>
        <tissue evidence="2">Leaf</tissue>
    </source>
</reference>
<protein>
    <submittedName>
        <fullName evidence="2">Uncharacterized protein</fullName>
    </submittedName>
</protein>
<feature type="region of interest" description="Disordered" evidence="1">
    <location>
        <begin position="81"/>
        <end position="118"/>
    </location>
</feature>
<keyword evidence="3" id="KW-1185">Reference proteome</keyword>
<dbReference type="EMBL" id="PKPP01003490">
    <property type="protein sequence ID" value="PWA69190.1"/>
    <property type="molecule type" value="Genomic_DNA"/>
</dbReference>
<dbReference type="AlphaFoldDB" id="A0A2U1N6P2"/>
<accession>A0A2U1N6P2</accession>
<sequence length="600" mass="68208">MDDFNCFDMSVGISNSHFVFRACLRYVVWLGMGLKSPSEVVTPIGVAAFSSTLAVSLEPGECPKSPSKWIENLETTDEHHDLDIQPNDEDIDFHNNDDYTISTRSSPSQSQTLHTPSTISSRVKSQFFTRISSSQRTEIETQLGLIRHSDRAKFNNVHNQSHAYAAEIHGAPRPSLAKLYKPTLIYVYLFAYILRTKNLSNLWRCSFDKLKRLQINMAPLKQKNRIPTFPIQVSNCSLEKSPNAMDPALQVPQKRSRQQLPDDTMANKMPKLFADNEQPETMVAENRILKEKLQMQEQLIAKYKGIFRSKIQMQDQHTAKEKALFMEKIQMQEQLIATLGAQNLQHEKLISHIFKCKIAELQVQVKSGNPDYNVICSISSEIKSIMDMIHGSLRVDMEAQFSSQYEQVKSMLYDCIDAFQWATIETELGLISHFGRIFFNNINSQSHARVTELPRPPRPSSANYILCFLSVTLSGGLILKVCVDRKQQLGHLTFTALPHEDLTLISCICTLLLLVFHRRLAKEYFDLQIWLPKPSLVFKPYGHRYNAGGPQACSVLYFLASPTKAISTIIVAMCADIQYPVFVPRHWPLAHPPLIVIYGA</sequence>
<feature type="compositionally biased region" description="Polar residues" evidence="1">
    <location>
        <begin position="98"/>
        <end position="118"/>
    </location>
</feature>
<organism evidence="2 3">
    <name type="scientific">Artemisia annua</name>
    <name type="common">Sweet wormwood</name>
    <dbReference type="NCBI Taxonomy" id="35608"/>
    <lineage>
        <taxon>Eukaryota</taxon>
        <taxon>Viridiplantae</taxon>
        <taxon>Streptophyta</taxon>
        <taxon>Embryophyta</taxon>
        <taxon>Tracheophyta</taxon>
        <taxon>Spermatophyta</taxon>
        <taxon>Magnoliopsida</taxon>
        <taxon>eudicotyledons</taxon>
        <taxon>Gunneridae</taxon>
        <taxon>Pentapetalae</taxon>
        <taxon>asterids</taxon>
        <taxon>campanulids</taxon>
        <taxon>Asterales</taxon>
        <taxon>Asteraceae</taxon>
        <taxon>Asteroideae</taxon>
        <taxon>Anthemideae</taxon>
        <taxon>Artemisiinae</taxon>
        <taxon>Artemisia</taxon>
    </lineage>
</organism>
<gene>
    <name evidence="2" type="ORF">CTI12_AA052740</name>
</gene>
<comment type="caution">
    <text evidence="2">The sequence shown here is derived from an EMBL/GenBank/DDBJ whole genome shotgun (WGS) entry which is preliminary data.</text>
</comment>